<evidence type="ECO:0000256" key="4">
    <source>
        <dbReference type="ARBA" id="ARBA00022741"/>
    </source>
</evidence>
<keyword evidence="7 10" id="KW-0143">Chaperone</keyword>
<keyword evidence="11" id="KW-0346">Stress response</keyword>
<dbReference type="GO" id="GO:0042026">
    <property type="term" value="P:protein refolding"/>
    <property type="evidence" value="ECO:0007669"/>
    <property type="project" value="UniProtKB-UniRule"/>
</dbReference>
<dbReference type="NCBIfam" id="TIGR03346">
    <property type="entry name" value="chaperone_ClpB"/>
    <property type="match status" value="1"/>
</dbReference>
<dbReference type="Pfam" id="PF02861">
    <property type="entry name" value="Clp_N"/>
    <property type="match status" value="1"/>
</dbReference>
<evidence type="ECO:0000256" key="3">
    <source>
        <dbReference type="ARBA" id="ARBA00022737"/>
    </source>
</evidence>
<evidence type="ECO:0000256" key="6">
    <source>
        <dbReference type="ARBA" id="ARBA00023054"/>
    </source>
</evidence>
<dbReference type="Pfam" id="PF07724">
    <property type="entry name" value="AAA_2"/>
    <property type="match status" value="1"/>
</dbReference>
<dbReference type="Pfam" id="PF00004">
    <property type="entry name" value="AAA"/>
    <property type="match status" value="1"/>
</dbReference>
<dbReference type="EMBL" id="CAVN010000097">
    <property type="protein sequence ID" value="CDF58515.1"/>
    <property type="molecule type" value="Genomic_DNA"/>
</dbReference>
<dbReference type="InterPro" id="IPR018368">
    <property type="entry name" value="ClpA/B_CS1"/>
</dbReference>
<dbReference type="Pfam" id="PF10431">
    <property type="entry name" value="ClpB_D2-small"/>
    <property type="match status" value="1"/>
</dbReference>
<dbReference type="CDD" id="cd00009">
    <property type="entry name" value="AAA"/>
    <property type="match status" value="1"/>
</dbReference>
<dbReference type="InterPro" id="IPR001270">
    <property type="entry name" value="ClpA/B"/>
</dbReference>
<keyword evidence="5 10" id="KW-0067">ATP-binding</keyword>
<dbReference type="SUPFAM" id="SSF52540">
    <property type="entry name" value="P-loop containing nucleoside triphosphate hydrolases"/>
    <property type="match status" value="2"/>
</dbReference>
<keyword evidence="4 10" id="KW-0547">Nucleotide-binding</keyword>
<comment type="subcellular location">
    <subcellularLocation>
        <location evidence="1 11">Cytoplasm</location>
    </subcellularLocation>
</comment>
<proteinExistence type="inferred from homology"/>
<dbReference type="GO" id="GO:0005737">
    <property type="term" value="C:cytoplasm"/>
    <property type="evidence" value="ECO:0007669"/>
    <property type="project" value="UniProtKB-SubCell"/>
</dbReference>
<dbReference type="FunFam" id="3.40.50.300:FF:000010">
    <property type="entry name" value="Chaperone clpB 1, putative"/>
    <property type="match status" value="1"/>
</dbReference>
<dbReference type="eggNOG" id="COG0542">
    <property type="taxonomic scope" value="Bacteria"/>
</dbReference>
<dbReference type="CDD" id="cd19499">
    <property type="entry name" value="RecA-like_ClpB_Hsp104-like"/>
    <property type="match status" value="1"/>
</dbReference>
<dbReference type="InterPro" id="IPR028299">
    <property type="entry name" value="ClpA/B_CS2"/>
</dbReference>
<dbReference type="GO" id="GO:0016887">
    <property type="term" value="F:ATP hydrolysis activity"/>
    <property type="evidence" value="ECO:0007669"/>
    <property type="project" value="InterPro"/>
</dbReference>
<evidence type="ECO:0000256" key="8">
    <source>
        <dbReference type="ARBA" id="ARBA00026057"/>
    </source>
</evidence>
<dbReference type="Proteomes" id="UP000014923">
    <property type="component" value="Unassembled WGS sequence"/>
</dbReference>
<comment type="subunit">
    <text evidence="11">Homohexamer; The oligomerization is ATP-dependent.</text>
</comment>
<evidence type="ECO:0000256" key="1">
    <source>
        <dbReference type="ARBA" id="ARBA00004496"/>
    </source>
</evidence>
<keyword evidence="14" id="KW-1185">Reference proteome</keyword>
<dbReference type="FunFam" id="3.40.50.300:FF:000120">
    <property type="entry name" value="ATP-dependent chaperone ClpB"/>
    <property type="match status" value="1"/>
</dbReference>
<dbReference type="Gene3D" id="3.40.50.300">
    <property type="entry name" value="P-loop containing nucleotide triphosphate hydrolases"/>
    <property type="match status" value="3"/>
</dbReference>
<evidence type="ECO:0000256" key="7">
    <source>
        <dbReference type="ARBA" id="ARBA00023186"/>
    </source>
</evidence>
<dbReference type="FunFam" id="3.40.50.300:FF:000025">
    <property type="entry name" value="ATP-dependent Clp protease subunit"/>
    <property type="match status" value="1"/>
</dbReference>
<dbReference type="SUPFAM" id="SSF81923">
    <property type="entry name" value="Double Clp-N motif"/>
    <property type="match status" value="1"/>
</dbReference>
<reference evidence="13" key="1">
    <citation type="submission" date="2013-03" db="EMBL/GenBank/DDBJ databases">
        <title>Draft genome sequence of the hydrogen-ethanol-producing anaerobic alkalithermophilic Caloramator celere.</title>
        <authorList>
            <person name="Ciranna A."/>
            <person name="Larjo A."/>
            <person name="Kivisto A."/>
            <person name="Santala V."/>
            <person name="Roos C."/>
            <person name="Karp M."/>
        </authorList>
    </citation>
    <scope>NUCLEOTIDE SEQUENCE [LARGE SCALE GENOMIC DNA]</scope>
    <source>
        <strain evidence="13">DSM 8682</strain>
    </source>
</reference>
<evidence type="ECO:0000256" key="10">
    <source>
        <dbReference type="RuleBase" id="RU004432"/>
    </source>
</evidence>
<dbReference type="GO" id="GO:0005524">
    <property type="term" value="F:ATP binding"/>
    <property type="evidence" value="ECO:0007669"/>
    <property type="project" value="UniProtKB-UniRule"/>
</dbReference>
<dbReference type="InterPro" id="IPR004176">
    <property type="entry name" value="Clp_R_N"/>
</dbReference>
<dbReference type="InterPro" id="IPR027417">
    <property type="entry name" value="P-loop_NTPase"/>
</dbReference>
<organism evidence="13 14">
    <name type="scientific">Thermobrachium celere DSM 8682</name>
    <dbReference type="NCBI Taxonomy" id="941824"/>
    <lineage>
        <taxon>Bacteria</taxon>
        <taxon>Bacillati</taxon>
        <taxon>Bacillota</taxon>
        <taxon>Clostridia</taxon>
        <taxon>Eubacteriales</taxon>
        <taxon>Clostridiaceae</taxon>
        <taxon>Thermobrachium</taxon>
    </lineage>
</organism>
<evidence type="ECO:0000259" key="12">
    <source>
        <dbReference type="PROSITE" id="PS51903"/>
    </source>
</evidence>
<keyword evidence="6 11" id="KW-0175">Coiled coil</keyword>
<dbReference type="InterPro" id="IPR017730">
    <property type="entry name" value="Chaperonin_ClpB"/>
</dbReference>
<keyword evidence="11" id="KW-0963">Cytoplasm</keyword>
<dbReference type="InterPro" id="IPR041546">
    <property type="entry name" value="ClpA/ClpB_AAA_lid"/>
</dbReference>
<evidence type="ECO:0000256" key="9">
    <source>
        <dbReference type="PROSITE-ProRule" id="PRU01251"/>
    </source>
</evidence>
<dbReference type="SMART" id="SM00382">
    <property type="entry name" value="AAA"/>
    <property type="match status" value="2"/>
</dbReference>
<evidence type="ECO:0000313" key="13">
    <source>
        <dbReference type="EMBL" id="CDF58515.1"/>
    </source>
</evidence>
<evidence type="ECO:0000313" key="14">
    <source>
        <dbReference type="Proteomes" id="UP000014923"/>
    </source>
</evidence>
<protein>
    <recommendedName>
        <fullName evidence="11">Chaperone protein ClpB</fullName>
    </recommendedName>
</protein>
<comment type="subunit">
    <text evidence="8">Homohexamer. The oligomerization is ATP-dependent.</text>
</comment>
<feature type="coiled-coil region" evidence="11">
    <location>
        <begin position="50"/>
        <end position="107"/>
    </location>
</feature>
<gene>
    <name evidence="11" type="primary">clpB</name>
    <name evidence="13" type="ORF">TCEL_00561</name>
</gene>
<dbReference type="PRINTS" id="PR00300">
    <property type="entry name" value="CLPPROTEASEA"/>
</dbReference>
<feature type="domain" description="Clp R" evidence="12">
    <location>
        <begin position="3"/>
        <end position="149"/>
    </location>
</feature>
<comment type="function">
    <text evidence="11">Part of a stress-induced multi-chaperone system, it is involved in the recovery of the cell from heat-induced damage, in cooperation with DnaK, DnaJ and GrpE.</text>
</comment>
<dbReference type="PROSITE" id="PS00871">
    <property type="entry name" value="CLPAB_2"/>
    <property type="match status" value="1"/>
</dbReference>
<dbReference type="PROSITE" id="PS51903">
    <property type="entry name" value="CLP_R"/>
    <property type="match status" value="1"/>
</dbReference>
<name>R7RTG4_9CLOT</name>
<dbReference type="Pfam" id="PF17871">
    <property type="entry name" value="AAA_lid_9"/>
    <property type="match status" value="1"/>
</dbReference>
<dbReference type="HOGENOM" id="CLU_005070_4_2_9"/>
<dbReference type="PANTHER" id="PTHR11638">
    <property type="entry name" value="ATP-DEPENDENT CLP PROTEASE"/>
    <property type="match status" value="1"/>
</dbReference>
<dbReference type="GO" id="GO:0034605">
    <property type="term" value="P:cellular response to heat"/>
    <property type="evidence" value="ECO:0007669"/>
    <property type="project" value="TreeGrafter"/>
</dbReference>
<sequence length="863" mass="98472">MDINKMTLKVQEALNSSQQIAISFKHQQVDIEHLTLALIKQEDGLIPNLIERMGININKLQKEVENYLDRLPKVYGQGADSGYVYATRRLEELLLNAEKIMKQMNDLYISVEHIFLALLDMEHPVKKILVQNGVEKEKFLKVLMDARGGQRVETNDPEGTYDALKRYGRDLTEEARKNKLDPVIGRDDEIRRVIMILSRKTKNNPVLIGDPGVGKTAIVEGLAQRIVKGDVPEGLKDKKIFSLDLGALIAGAKYRGEFEERLKAVLKEIQRSEGKVILFIDEIHTIVGAGKAEGAVDAGNLIKPMLARGELHCIGATTFDEYRQYIEKDKALERRFQPVYVDEPSVEDTIAILRGLKERFEIHHGIRIHDSALVSAAKLSKRYITDRFLPDKAIDLVDEACAMIRTQIESVPYELDEVKRRILQLEIEKQALSGENDELSIVRLQEVEKEIANLKEKEKELNARYSKEKEELSRIRNIKEEIDNLKAQMQQAEKDYDLNKLAEIKYGKLPQLESELKNLEEKMKSSNLLLKEEVTEEEICEIVSRWTHIPVSKLVEGEREKLLNLEKSIKERVIGQDEAVDVVVSSVLRARAGIKDPKRPIGSFIFLGPTGVGKTELAKTLARELFDTEDNMIRIDMSEYMEKFSVSRLIGAPPGYVGYEQGGQLTEAVRRKPYSVILFDEIEKANEEVFDIFLQLLDEGRLTDSKGHVVDFKNTIIIMTSNLASDVIQAGLESNKDLDEIYKDVQNVLKVRFRPEFLNRVDDIVIFRPLSEESVVKIIKVFVKEIQERLTEKNIKLNIEPSALKHIAKIGYDPIYGARPLKRFIQKYIETELAKMILSGKISEGNEVIIKENQGQLEYMIKS</sequence>
<dbReference type="InterPro" id="IPR003593">
    <property type="entry name" value="AAA+_ATPase"/>
</dbReference>
<dbReference type="SMART" id="SM01086">
    <property type="entry name" value="ClpB_D2-small"/>
    <property type="match status" value="1"/>
</dbReference>
<comment type="caution">
    <text evidence="13">The sequence shown here is derived from an EMBL/GenBank/DDBJ whole genome shotgun (WGS) entry which is preliminary data.</text>
</comment>
<keyword evidence="3 9" id="KW-0677">Repeat</keyword>
<dbReference type="Gene3D" id="1.10.1780.10">
    <property type="entry name" value="Clp, N-terminal domain"/>
    <property type="match status" value="1"/>
</dbReference>
<dbReference type="AlphaFoldDB" id="R7RTG4"/>
<feature type="coiled-coil region" evidence="11">
    <location>
        <begin position="415"/>
        <end position="536"/>
    </location>
</feature>
<dbReference type="Gene3D" id="1.10.8.60">
    <property type="match status" value="1"/>
</dbReference>
<dbReference type="InterPro" id="IPR050130">
    <property type="entry name" value="ClpA_ClpB"/>
</dbReference>
<evidence type="ECO:0000256" key="5">
    <source>
        <dbReference type="ARBA" id="ARBA00022840"/>
    </source>
</evidence>
<comment type="similarity">
    <text evidence="2 10">Belongs to the ClpA/ClpB family.</text>
</comment>
<evidence type="ECO:0000256" key="11">
    <source>
        <dbReference type="RuleBase" id="RU362034"/>
    </source>
</evidence>
<dbReference type="InterPro" id="IPR019489">
    <property type="entry name" value="Clp_ATPase_C"/>
</dbReference>
<dbReference type="InterPro" id="IPR036628">
    <property type="entry name" value="Clp_N_dom_sf"/>
</dbReference>
<accession>R7RTG4</accession>
<dbReference type="RefSeq" id="WP_018662663.1">
    <property type="nucleotide sequence ID" value="NZ_HF952018.1"/>
</dbReference>
<evidence type="ECO:0000256" key="2">
    <source>
        <dbReference type="ARBA" id="ARBA00008675"/>
    </source>
</evidence>
<dbReference type="OrthoDB" id="9803641at2"/>
<dbReference type="InterPro" id="IPR003959">
    <property type="entry name" value="ATPase_AAA_core"/>
</dbReference>
<dbReference type="PANTHER" id="PTHR11638:SF18">
    <property type="entry name" value="HEAT SHOCK PROTEIN 104"/>
    <property type="match status" value="1"/>
</dbReference>
<dbReference type="PROSITE" id="PS00870">
    <property type="entry name" value="CLPAB_1"/>
    <property type="match status" value="1"/>
</dbReference>